<dbReference type="EC" id="2.7.1.71" evidence="7"/>
<feature type="binding site" evidence="7">
    <location>
        <begin position="10"/>
        <end position="15"/>
    </location>
    <ligand>
        <name>ATP</name>
        <dbReference type="ChEBI" id="CHEBI:30616"/>
    </ligand>
</feature>
<evidence type="ECO:0000256" key="3">
    <source>
        <dbReference type="ARBA" id="ARBA00022741"/>
    </source>
</evidence>
<feature type="binding site" evidence="7">
    <location>
        <position position="79"/>
    </location>
    <ligand>
        <name>substrate</name>
    </ligand>
</feature>
<keyword evidence="3 7" id="KW-0547">Nucleotide-binding</keyword>
<comment type="subcellular location">
    <subcellularLocation>
        <location evidence="7">Cytoplasm</location>
    </subcellularLocation>
</comment>
<organism evidence="8 9">
    <name type="scientific">Ornithobacterium rhinotracheale</name>
    <dbReference type="NCBI Taxonomy" id="28251"/>
    <lineage>
        <taxon>Bacteria</taxon>
        <taxon>Pseudomonadati</taxon>
        <taxon>Bacteroidota</taxon>
        <taxon>Flavobacteriia</taxon>
        <taxon>Flavobacteriales</taxon>
        <taxon>Weeksellaceae</taxon>
        <taxon>Ornithobacterium</taxon>
    </lineage>
</organism>
<accession>A0A3R5UWG9</accession>
<feature type="binding site" evidence="7">
    <location>
        <position position="118"/>
    </location>
    <ligand>
        <name>ATP</name>
        <dbReference type="ChEBI" id="CHEBI:30616"/>
    </ligand>
</feature>
<evidence type="ECO:0000256" key="6">
    <source>
        <dbReference type="ARBA" id="ARBA00023141"/>
    </source>
</evidence>
<comment type="similarity">
    <text evidence="7">Belongs to the shikimate kinase family.</text>
</comment>
<feature type="binding site" evidence="7">
    <location>
        <position position="56"/>
    </location>
    <ligand>
        <name>substrate</name>
    </ligand>
</feature>
<keyword evidence="2 7" id="KW-0808">Transferase</keyword>
<dbReference type="InterPro" id="IPR027417">
    <property type="entry name" value="P-loop_NTPase"/>
</dbReference>
<dbReference type="SUPFAM" id="SSF52540">
    <property type="entry name" value="P-loop containing nucleoside triphosphate hydrolases"/>
    <property type="match status" value="1"/>
</dbReference>
<feature type="binding site" evidence="7">
    <location>
        <position position="140"/>
    </location>
    <ligand>
        <name>substrate</name>
    </ligand>
</feature>
<dbReference type="InterPro" id="IPR031322">
    <property type="entry name" value="Shikimate/glucono_kinase"/>
</dbReference>
<keyword evidence="7" id="KW-0963">Cytoplasm</keyword>
<keyword evidence="7" id="KW-0479">Metal-binding</keyword>
<dbReference type="GO" id="GO:0009073">
    <property type="term" value="P:aromatic amino acid family biosynthetic process"/>
    <property type="evidence" value="ECO:0007669"/>
    <property type="project" value="UniProtKB-KW"/>
</dbReference>
<proteinExistence type="inferred from homology"/>
<keyword evidence="7" id="KW-0460">Magnesium</keyword>
<dbReference type="AlphaFoldDB" id="A0A3R5UWG9"/>
<comment type="cofactor">
    <cofactor evidence="7">
        <name>Mg(2+)</name>
        <dbReference type="ChEBI" id="CHEBI:18420"/>
    </cofactor>
    <text evidence="7">Binds 1 Mg(2+) ion per subunit.</text>
</comment>
<feature type="binding site" evidence="7">
    <location>
        <position position="32"/>
    </location>
    <ligand>
        <name>substrate</name>
    </ligand>
</feature>
<comment type="caution">
    <text evidence="7">Lacks conserved residue(s) required for the propagation of feature annotation.</text>
</comment>
<evidence type="ECO:0000256" key="1">
    <source>
        <dbReference type="ARBA" id="ARBA00022605"/>
    </source>
</evidence>
<evidence type="ECO:0000256" key="5">
    <source>
        <dbReference type="ARBA" id="ARBA00022840"/>
    </source>
</evidence>
<dbReference type="CDD" id="cd00464">
    <property type="entry name" value="SK"/>
    <property type="match status" value="1"/>
</dbReference>
<evidence type="ECO:0000256" key="7">
    <source>
        <dbReference type="HAMAP-Rule" id="MF_00109"/>
    </source>
</evidence>
<dbReference type="OrthoDB" id="9800332at2"/>
<comment type="subunit">
    <text evidence="7">Monomer.</text>
</comment>
<dbReference type="Proteomes" id="UP000287701">
    <property type="component" value="Chromosome"/>
</dbReference>
<evidence type="ECO:0000256" key="4">
    <source>
        <dbReference type="ARBA" id="ARBA00022777"/>
    </source>
</evidence>
<comment type="catalytic activity">
    <reaction evidence="7">
        <text>shikimate + ATP = 3-phosphoshikimate + ADP + H(+)</text>
        <dbReference type="Rhea" id="RHEA:13121"/>
        <dbReference type="ChEBI" id="CHEBI:15378"/>
        <dbReference type="ChEBI" id="CHEBI:30616"/>
        <dbReference type="ChEBI" id="CHEBI:36208"/>
        <dbReference type="ChEBI" id="CHEBI:145989"/>
        <dbReference type="ChEBI" id="CHEBI:456216"/>
        <dbReference type="EC" id="2.7.1.71"/>
    </reaction>
</comment>
<dbReference type="PANTHER" id="PTHR21087:SF16">
    <property type="entry name" value="SHIKIMATE KINASE 1, CHLOROPLASTIC"/>
    <property type="match status" value="1"/>
</dbReference>
<dbReference type="GO" id="GO:0005829">
    <property type="term" value="C:cytosol"/>
    <property type="evidence" value="ECO:0007669"/>
    <property type="project" value="TreeGrafter"/>
</dbReference>
<comment type="function">
    <text evidence="7">Catalyzes the specific phosphorylation of the 3-hydroxyl group of shikimic acid using ATP as a cosubstrate.</text>
</comment>
<dbReference type="GO" id="GO:0005524">
    <property type="term" value="F:ATP binding"/>
    <property type="evidence" value="ECO:0007669"/>
    <property type="project" value="UniProtKB-UniRule"/>
</dbReference>
<gene>
    <name evidence="7" type="primary">aroK</name>
    <name evidence="8" type="ORF">EQP59_08650</name>
</gene>
<dbReference type="RefSeq" id="WP_128501837.1">
    <property type="nucleotide sequence ID" value="NZ_CP035107.1"/>
</dbReference>
<dbReference type="UniPathway" id="UPA00053">
    <property type="reaction ID" value="UER00088"/>
</dbReference>
<keyword evidence="5 7" id="KW-0067">ATP-binding</keyword>
<dbReference type="HAMAP" id="MF_00109">
    <property type="entry name" value="Shikimate_kinase"/>
    <property type="match status" value="1"/>
</dbReference>
<evidence type="ECO:0000313" key="8">
    <source>
        <dbReference type="EMBL" id="QAR31406.1"/>
    </source>
</evidence>
<dbReference type="GO" id="GO:0004765">
    <property type="term" value="F:shikimate kinase activity"/>
    <property type="evidence" value="ECO:0007669"/>
    <property type="project" value="UniProtKB-UniRule"/>
</dbReference>
<keyword evidence="6 7" id="KW-0057">Aromatic amino acid biosynthesis</keyword>
<dbReference type="GO" id="GO:0000287">
    <property type="term" value="F:magnesium ion binding"/>
    <property type="evidence" value="ECO:0007669"/>
    <property type="project" value="UniProtKB-UniRule"/>
</dbReference>
<comment type="pathway">
    <text evidence="7">Metabolic intermediate biosynthesis; chorismate biosynthesis; chorismate from D-erythrose 4-phosphate and phosphoenolpyruvate: step 5/7.</text>
</comment>
<sequence>MLISLVGYMGSGKTSVASVLSDKLECKWLDLDHEIENFEKIKISEIFKQKGEIYFRKLENQLLEKLLQSPETMILSLGGGAPMFYNNMELLLEHSESFYLFASPVELAKRLAKGKEQRPLIQHLSDDELPEFIAKHLFERNPKYQMAKYSINTQALSPDQVADEIIQKLKLG</sequence>
<name>A0A3R5UWG9_ORNRH</name>
<dbReference type="EMBL" id="CP035107">
    <property type="protein sequence ID" value="QAR31406.1"/>
    <property type="molecule type" value="Genomic_DNA"/>
</dbReference>
<feature type="binding site" evidence="7">
    <location>
        <position position="14"/>
    </location>
    <ligand>
        <name>Mg(2+)</name>
        <dbReference type="ChEBI" id="CHEBI:18420"/>
    </ligand>
</feature>
<dbReference type="Pfam" id="PF01202">
    <property type="entry name" value="SKI"/>
    <property type="match status" value="1"/>
</dbReference>
<evidence type="ECO:0000313" key="9">
    <source>
        <dbReference type="Proteomes" id="UP000287701"/>
    </source>
</evidence>
<dbReference type="PANTHER" id="PTHR21087">
    <property type="entry name" value="SHIKIMATE KINASE"/>
    <property type="match status" value="1"/>
</dbReference>
<dbReference type="GO" id="GO:0008652">
    <property type="term" value="P:amino acid biosynthetic process"/>
    <property type="evidence" value="ECO:0007669"/>
    <property type="project" value="UniProtKB-KW"/>
</dbReference>
<dbReference type="Gene3D" id="3.40.50.300">
    <property type="entry name" value="P-loop containing nucleotide triphosphate hydrolases"/>
    <property type="match status" value="1"/>
</dbReference>
<dbReference type="InterPro" id="IPR000623">
    <property type="entry name" value="Shikimate_kinase/TSH1"/>
</dbReference>
<evidence type="ECO:0000256" key="2">
    <source>
        <dbReference type="ARBA" id="ARBA00022679"/>
    </source>
</evidence>
<dbReference type="PRINTS" id="PR01100">
    <property type="entry name" value="SHIKIMTKNASE"/>
</dbReference>
<keyword evidence="1 7" id="KW-0028">Amino-acid biosynthesis</keyword>
<protein>
    <recommendedName>
        <fullName evidence="7">Shikimate kinase</fullName>
        <shortName evidence="7">SK</shortName>
        <ecNumber evidence="7">2.7.1.71</ecNumber>
    </recommendedName>
</protein>
<keyword evidence="4 7" id="KW-0418">Kinase</keyword>
<reference evidence="8 9" key="1">
    <citation type="submission" date="2019-01" db="EMBL/GenBank/DDBJ databases">
        <title>Whole Genome of Ornithobacterium rhinotracheale FARPER-174b.</title>
        <authorList>
            <person name="Tataje-Lavanda L.A."/>
            <person name="Montalvan A."/>
            <person name="Montesinos R."/>
            <person name="Zimic M."/>
            <person name="Fernandez-Sanchez M."/>
            <person name="Fernandez-Diaz M."/>
        </authorList>
    </citation>
    <scope>NUCLEOTIDE SEQUENCE [LARGE SCALE GENOMIC DNA]</scope>
    <source>
        <strain evidence="8 9">FARPER-174b</strain>
    </source>
</reference>
<dbReference type="GO" id="GO:0009423">
    <property type="term" value="P:chorismate biosynthetic process"/>
    <property type="evidence" value="ECO:0007669"/>
    <property type="project" value="UniProtKB-UniRule"/>
</dbReference>